<dbReference type="PANTHER" id="PTHR47964:SF1">
    <property type="entry name" value="ATP-DEPENDENT DNA HELICASE HOMOLOG RECG, CHLOROPLASTIC"/>
    <property type="match status" value="1"/>
</dbReference>
<gene>
    <name evidence="18" type="ORF">BXY57_2176</name>
</gene>
<keyword evidence="8" id="KW-0238">DNA-binding</keyword>
<dbReference type="OrthoDB" id="9804325at2"/>
<sequence>MPASATSIWSIPVEYIKGVGPQRAELLKKELRIYTGRDLLMLFPYRYYDRSEITPIARLTADQEYTQVKGVITQIHQTEGTRWSNTARLVAELHDDTGFVQLIWFNGWHWVKKSLLIGKTYLVFGRLSFFNGIPQIVHPELNDPHQAQAGWAFEPVYPSTEKLRARGLNSRGIARIMAAFWEKIQENDIPENIPATVREAYQLMDRGKAFRAIHFPGSWQEVEAARRRLKFEELFLSQVRIAMLRNTHHHESKGWVFQQVGELFNSLYNRLPFSLTEAQKRVIREIRRDTLSGHQMNRLLQGDVGSGKTIVALLVMLLAIDNGFQACLMAPTEILAQQHYHHITELLEGLPVEVALLTGNVRGQQRKQILEGIASGSIQLLIGTHALIEDTVQFARLGLAVIDEQHRFGVAQRAALWEKSEIPPHVLVMTATPIPRTLAMTVYGDLDVSVIDQLPPGRKKIMTVHRTSDRRHQVMDFVKSQIRQGRQAYIVYPLIEESEKLDYENLMRGYEEVKAYFPEPEFRISMVHGQQSPEVRNTNMQRFVQGITHIMVATTVIEVGVHVPNASIMVIESAEKFGLSQLHQLRGRVGRGEHASYCILLTAPEIGKEAMERIRVMTQTDNGFLIAEKDLQLRGPGDIEGTRQSGVMEFKLADVVKDTDLLMQAREAALRLVEQDPLLMQPENQCLQNWLQQDYKKNNWSKIS</sequence>
<dbReference type="GO" id="GO:0006281">
    <property type="term" value="P:DNA repair"/>
    <property type="evidence" value="ECO:0007669"/>
    <property type="project" value="UniProtKB-UniRule"/>
</dbReference>
<evidence type="ECO:0000256" key="15">
    <source>
        <dbReference type="RuleBase" id="RU363016"/>
    </source>
</evidence>
<organism evidence="18 19">
    <name type="scientific">Thermoflavifilum aggregans</name>
    <dbReference type="NCBI Taxonomy" id="454188"/>
    <lineage>
        <taxon>Bacteria</taxon>
        <taxon>Pseudomonadati</taxon>
        <taxon>Bacteroidota</taxon>
        <taxon>Chitinophagia</taxon>
        <taxon>Chitinophagales</taxon>
        <taxon>Chitinophagaceae</taxon>
        <taxon>Thermoflavifilum</taxon>
    </lineage>
</organism>
<name>A0A2M9CXK6_9BACT</name>
<keyword evidence="4 15" id="KW-0227">DNA damage</keyword>
<dbReference type="PROSITE" id="PS51192">
    <property type="entry name" value="HELICASE_ATP_BIND_1"/>
    <property type="match status" value="1"/>
</dbReference>
<dbReference type="GO" id="GO:0003677">
    <property type="term" value="F:DNA binding"/>
    <property type="evidence" value="ECO:0007669"/>
    <property type="project" value="UniProtKB-KW"/>
</dbReference>
<keyword evidence="10 15" id="KW-0234">DNA repair</keyword>
<dbReference type="NCBIfam" id="NF008165">
    <property type="entry name" value="PRK10917.1-3"/>
    <property type="match status" value="1"/>
</dbReference>
<dbReference type="RefSeq" id="WP_100315002.1">
    <property type="nucleotide sequence ID" value="NZ_PGFG01000001.1"/>
</dbReference>
<evidence type="ECO:0000256" key="7">
    <source>
        <dbReference type="ARBA" id="ARBA00022840"/>
    </source>
</evidence>
<feature type="domain" description="Helicase C-terminal" evidence="17">
    <location>
        <begin position="470"/>
        <end position="637"/>
    </location>
</feature>
<evidence type="ECO:0000256" key="8">
    <source>
        <dbReference type="ARBA" id="ARBA00023125"/>
    </source>
</evidence>
<dbReference type="SMART" id="SM00487">
    <property type="entry name" value="DEXDc"/>
    <property type="match status" value="1"/>
</dbReference>
<evidence type="ECO:0000256" key="2">
    <source>
        <dbReference type="ARBA" id="ARBA00017846"/>
    </source>
</evidence>
<reference evidence="18 19" key="1">
    <citation type="submission" date="2017-11" db="EMBL/GenBank/DDBJ databases">
        <title>Genomic Encyclopedia of Archaeal and Bacterial Type Strains, Phase II (KMG-II): From Individual Species to Whole Genera.</title>
        <authorList>
            <person name="Goeker M."/>
        </authorList>
    </citation>
    <scope>NUCLEOTIDE SEQUENCE [LARGE SCALE GENOMIC DNA]</scope>
    <source>
        <strain evidence="18 19">DSM 27268</strain>
    </source>
</reference>
<dbReference type="InterPro" id="IPR014001">
    <property type="entry name" value="Helicase_ATP-bd"/>
</dbReference>
<evidence type="ECO:0000313" key="19">
    <source>
        <dbReference type="Proteomes" id="UP000230000"/>
    </source>
</evidence>
<dbReference type="PANTHER" id="PTHR47964">
    <property type="entry name" value="ATP-DEPENDENT DNA HELICASE HOMOLOG RECG, CHLOROPLASTIC"/>
    <property type="match status" value="1"/>
</dbReference>
<dbReference type="SUPFAM" id="SSF52540">
    <property type="entry name" value="P-loop containing nucleoside triphosphate hydrolases"/>
    <property type="match status" value="2"/>
</dbReference>
<dbReference type="SUPFAM" id="SSF50249">
    <property type="entry name" value="Nucleic acid-binding proteins"/>
    <property type="match status" value="1"/>
</dbReference>
<evidence type="ECO:0000256" key="13">
    <source>
        <dbReference type="ARBA" id="ARBA00034808"/>
    </source>
</evidence>
<comment type="caution">
    <text evidence="18">The sequence shown here is derived from an EMBL/GenBank/DDBJ whole genome shotgun (WGS) entry which is preliminary data.</text>
</comment>
<dbReference type="InterPro" id="IPR011545">
    <property type="entry name" value="DEAD/DEAH_box_helicase_dom"/>
</dbReference>
<evidence type="ECO:0000256" key="1">
    <source>
        <dbReference type="ARBA" id="ARBA00007504"/>
    </source>
</evidence>
<dbReference type="InterPro" id="IPR001650">
    <property type="entry name" value="Helicase_C-like"/>
</dbReference>
<comment type="similarity">
    <text evidence="1 15">Belongs to the helicase family. RecG subfamily.</text>
</comment>
<dbReference type="Gene3D" id="3.40.50.300">
    <property type="entry name" value="P-loop containing nucleotide triphosphate hydrolases"/>
    <property type="match status" value="2"/>
</dbReference>
<keyword evidence="9 15" id="KW-0233">DNA recombination</keyword>
<evidence type="ECO:0000256" key="5">
    <source>
        <dbReference type="ARBA" id="ARBA00022801"/>
    </source>
</evidence>
<keyword evidence="6 15" id="KW-0347">Helicase</keyword>
<dbReference type="SMART" id="SM00490">
    <property type="entry name" value="HELICc"/>
    <property type="match status" value="1"/>
</dbReference>
<comment type="catalytic activity">
    <reaction evidence="12 15">
        <text>Couples ATP hydrolysis with the unwinding of duplex DNA by translocating in the 3'-5' direction.</text>
        <dbReference type="EC" id="5.6.2.4"/>
    </reaction>
</comment>
<accession>A0A2M9CXK6</accession>
<keyword evidence="3 15" id="KW-0547">Nucleotide-binding</keyword>
<dbReference type="Pfam" id="PF19833">
    <property type="entry name" value="RecG_dom3_C"/>
    <property type="match status" value="1"/>
</dbReference>
<dbReference type="AlphaFoldDB" id="A0A2M9CXK6"/>
<evidence type="ECO:0000256" key="14">
    <source>
        <dbReference type="ARBA" id="ARBA00048988"/>
    </source>
</evidence>
<comment type="function">
    <text evidence="15">Plays a critical role in recombination and DNA repair. Helps process Holliday junction intermediates to mature products by catalyzing branch migration. Has replication fork regression activity, unwinds stalled or blocked replication forks to make a HJ that can be resolved. Has a DNA unwinding activity characteristic of a DNA helicase with 3'-5' polarity.</text>
</comment>
<evidence type="ECO:0000256" key="3">
    <source>
        <dbReference type="ARBA" id="ARBA00022741"/>
    </source>
</evidence>
<dbReference type="InterPro" id="IPR004609">
    <property type="entry name" value="ATP-dep_DNA_helicase_RecG"/>
</dbReference>
<dbReference type="GO" id="GO:0043138">
    <property type="term" value="F:3'-5' DNA helicase activity"/>
    <property type="evidence" value="ECO:0007669"/>
    <property type="project" value="UniProtKB-EC"/>
</dbReference>
<dbReference type="PROSITE" id="PS51194">
    <property type="entry name" value="HELICASE_CTER"/>
    <property type="match status" value="1"/>
</dbReference>
<dbReference type="InterPro" id="IPR012340">
    <property type="entry name" value="NA-bd_OB-fold"/>
</dbReference>
<dbReference type="InterPro" id="IPR027417">
    <property type="entry name" value="P-loop_NTPase"/>
</dbReference>
<dbReference type="Pfam" id="PF00271">
    <property type="entry name" value="Helicase_C"/>
    <property type="match status" value="1"/>
</dbReference>
<dbReference type="InterPro" id="IPR047112">
    <property type="entry name" value="RecG/Mfd"/>
</dbReference>
<evidence type="ECO:0000256" key="9">
    <source>
        <dbReference type="ARBA" id="ARBA00023172"/>
    </source>
</evidence>
<dbReference type="GO" id="GO:0006310">
    <property type="term" value="P:DNA recombination"/>
    <property type="evidence" value="ECO:0007669"/>
    <property type="project" value="UniProtKB-UniRule"/>
</dbReference>
<dbReference type="EMBL" id="PGFG01000001">
    <property type="protein sequence ID" value="PJJ76548.1"/>
    <property type="molecule type" value="Genomic_DNA"/>
</dbReference>
<dbReference type="InterPro" id="IPR033454">
    <property type="entry name" value="RecG_wedge"/>
</dbReference>
<dbReference type="NCBIfam" id="NF008168">
    <property type="entry name" value="PRK10917.2-2"/>
    <property type="match status" value="1"/>
</dbReference>
<dbReference type="GO" id="GO:0005524">
    <property type="term" value="F:ATP binding"/>
    <property type="evidence" value="ECO:0007669"/>
    <property type="project" value="UniProtKB-KW"/>
</dbReference>
<dbReference type="CDD" id="cd17992">
    <property type="entry name" value="DEXHc_RecG"/>
    <property type="match status" value="1"/>
</dbReference>
<evidence type="ECO:0000313" key="18">
    <source>
        <dbReference type="EMBL" id="PJJ76548.1"/>
    </source>
</evidence>
<evidence type="ECO:0000259" key="17">
    <source>
        <dbReference type="PROSITE" id="PS51194"/>
    </source>
</evidence>
<proteinExistence type="inferred from homology"/>
<dbReference type="Pfam" id="PF00270">
    <property type="entry name" value="DEAD"/>
    <property type="match status" value="1"/>
</dbReference>
<evidence type="ECO:0000256" key="10">
    <source>
        <dbReference type="ARBA" id="ARBA00023204"/>
    </source>
</evidence>
<dbReference type="CDD" id="cd04488">
    <property type="entry name" value="RecG_wedge_OBF"/>
    <property type="match status" value="1"/>
</dbReference>
<keyword evidence="5 15" id="KW-0378">Hydrolase</keyword>
<feature type="domain" description="Helicase ATP-binding" evidence="16">
    <location>
        <begin position="289"/>
        <end position="451"/>
    </location>
</feature>
<evidence type="ECO:0000256" key="6">
    <source>
        <dbReference type="ARBA" id="ARBA00022806"/>
    </source>
</evidence>
<evidence type="ECO:0000259" key="16">
    <source>
        <dbReference type="PROSITE" id="PS51192"/>
    </source>
</evidence>
<evidence type="ECO:0000256" key="11">
    <source>
        <dbReference type="ARBA" id="ARBA00023235"/>
    </source>
</evidence>
<dbReference type="InterPro" id="IPR045562">
    <property type="entry name" value="RecG_dom3_C"/>
</dbReference>
<evidence type="ECO:0000256" key="12">
    <source>
        <dbReference type="ARBA" id="ARBA00034617"/>
    </source>
</evidence>
<protein>
    <recommendedName>
        <fullName evidence="2 15">ATP-dependent DNA helicase RecG</fullName>
        <ecNumber evidence="13 15">5.6.2.4</ecNumber>
    </recommendedName>
</protein>
<dbReference type="GO" id="GO:0016887">
    <property type="term" value="F:ATP hydrolysis activity"/>
    <property type="evidence" value="ECO:0007669"/>
    <property type="project" value="RHEA"/>
</dbReference>
<keyword evidence="7 15" id="KW-0067">ATP-binding</keyword>
<keyword evidence="11" id="KW-0413">Isomerase</keyword>
<dbReference type="NCBIfam" id="TIGR00643">
    <property type="entry name" value="recG"/>
    <property type="match status" value="1"/>
</dbReference>
<comment type="catalytic activity">
    <reaction evidence="14 15">
        <text>ATP + H2O = ADP + phosphate + H(+)</text>
        <dbReference type="Rhea" id="RHEA:13065"/>
        <dbReference type="ChEBI" id="CHEBI:15377"/>
        <dbReference type="ChEBI" id="CHEBI:15378"/>
        <dbReference type="ChEBI" id="CHEBI:30616"/>
        <dbReference type="ChEBI" id="CHEBI:43474"/>
        <dbReference type="ChEBI" id="CHEBI:456216"/>
        <dbReference type="EC" id="5.6.2.4"/>
    </reaction>
</comment>
<keyword evidence="19" id="KW-1185">Reference proteome</keyword>
<dbReference type="EC" id="5.6.2.4" evidence="13 15"/>
<dbReference type="Pfam" id="PF17191">
    <property type="entry name" value="RecG_wedge"/>
    <property type="match status" value="1"/>
</dbReference>
<dbReference type="Proteomes" id="UP000230000">
    <property type="component" value="Unassembled WGS sequence"/>
</dbReference>
<dbReference type="Gene3D" id="2.40.50.140">
    <property type="entry name" value="Nucleic acid-binding proteins"/>
    <property type="match status" value="1"/>
</dbReference>
<evidence type="ECO:0000256" key="4">
    <source>
        <dbReference type="ARBA" id="ARBA00022763"/>
    </source>
</evidence>